<dbReference type="PROSITE" id="PS00428">
    <property type="entry name" value="FTSW_RODA_SPOVE"/>
    <property type="match status" value="1"/>
</dbReference>
<dbReference type="AlphaFoldDB" id="A0AAU8NF06"/>
<feature type="transmembrane region" description="Helical" evidence="6">
    <location>
        <begin position="70"/>
        <end position="88"/>
    </location>
</feature>
<dbReference type="GO" id="GO:0015648">
    <property type="term" value="F:lipid-linked peptidoglycan transporter activity"/>
    <property type="evidence" value="ECO:0007669"/>
    <property type="project" value="TreeGrafter"/>
</dbReference>
<proteinExistence type="predicted"/>
<evidence type="ECO:0000313" key="7">
    <source>
        <dbReference type="EMBL" id="XCP95079.1"/>
    </source>
</evidence>
<name>A0AAU8NF06_9BACL</name>
<dbReference type="GO" id="GO:0005886">
    <property type="term" value="C:plasma membrane"/>
    <property type="evidence" value="ECO:0007669"/>
    <property type="project" value="TreeGrafter"/>
</dbReference>
<evidence type="ECO:0000256" key="6">
    <source>
        <dbReference type="SAM" id="Phobius"/>
    </source>
</evidence>
<dbReference type="Pfam" id="PF01098">
    <property type="entry name" value="FTSW_RODA_SPOVE"/>
    <property type="match status" value="1"/>
</dbReference>
<protein>
    <submittedName>
        <fullName evidence="7">FtsW/RodA/SpoVE family cell cycle protein</fullName>
    </submittedName>
</protein>
<dbReference type="GO" id="GO:0008360">
    <property type="term" value="P:regulation of cell shape"/>
    <property type="evidence" value="ECO:0007669"/>
    <property type="project" value="UniProtKB-KW"/>
</dbReference>
<feature type="transmembrane region" description="Helical" evidence="6">
    <location>
        <begin position="351"/>
        <end position="371"/>
    </location>
</feature>
<dbReference type="PANTHER" id="PTHR30474">
    <property type="entry name" value="CELL CYCLE PROTEIN"/>
    <property type="match status" value="1"/>
</dbReference>
<keyword evidence="2 6" id="KW-0812">Transmembrane</keyword>
<dbReference type="InterPro" id="IPR001182">
    <property type="entry name" value="FtsW/RodA"/>
</dbReference>
<keyword evidence="5 6" id="KW-0472">Membrane</keyword>
<evidence type="ECO:0000256" key="4">
    <source>
        <dbReference type="ARBA" id="ARBA00022989"/>
    </source>
</evidence>
<accession>A0AAU8NF06</accession>
<keyword evidence="3" id="KW-0133">Cell shape</keyword>
<dbReference type="GO" id="GO:0051301">
    <property type="term" value="P:cell division"/>
    <property type="evidence" value="ECO:0007669"/>
    <property type="project" value="InterPro"/>
</dbReference>
<feature type="transmembrane region" description="Helical" evidence="6">
    <location>
        <begin position="158"/>
        <end position="175"/>
    </location>
</feature>
<feature type="transmembrane region" description="Helical" evidence="6">
    <location>
        <begin position="108"/>
        <end position="125"/>
    </location>
</feature>
<gene>
    <name evidence="7" type="ORF">ABXS70_29005</name>
</gene>
<feature type="transmembrane region" description="Helical" evidence="6">
    <location>
        <begin position="276"/>
        <end position="301"/>
    </location>
</feature>
<feature type="transmembrane region" description="Helical" evidence="6">
    <location>
        <begin position="134"/>
        <end position="152"/>
    </location>
</feature>
<dbReference type="InterPro" id="IPR018365">
    <property type="entry name" value="Cell_cycle_FtsW-rel_CS"/>
</dbReference>
<feature type="transmembrane region" description="Helical" evidence="6">
    <location>
        <begin position="313"/>
        <end position="331"/>
    </location>
</feature>
<keyword evidence="4 6" id="KW-1133">Transmembrane helix</keyword>
<dbReference type="EMBL" id="CP159992">
    <property type="protein sequence ID" value="XCP95079.1"/>
    <property type="molecule type" value="Genomic_DNA"/>
</dbReference>
<comment type="subcellular location">
    <subcellularLocation>
        <location evidence="1">Membrane</location>
        <topology evidence="1">Multi-pass membrane protein</topology>
    </subcellularLocation>
</comment>
<dbReference type="GO" id="GO:0032153">
    <property type="term" value="C:cell division site"/>
    <property type="evidence" value="ECO:0007669"/>
    <property type="project" value="TreeGrafter"/>
</dbReference>
<feature type="transmembrane region" description="Helical" evidence="6">
    <location>
        <begin position="45"/>
        <end position="63"/>
    </location>
</feature>
<evidence type="ECO:0000256" key="5">
    <source>
        <dbReference type="ARBA" id="ARBA00023136"/>
    </source>
</evidence>
<evidence type="ECO:0000256" key="2">
    <source>
        <dbReference type="ARBA" id="ARBA00022692"/>
    </source>
</evidence>
<dbReference type="PANTHER" id="PTHR30474:SF1">
    <property type="entry name" value="PEPTIDOGLYCAN GLYCOSYLTRANSFERASE MRDB"/>
    <property type="match status" value="1"/>
</dbReference>
<reference evidence="7" key="1">
    <citation type="submission" date="2024-05" db="EMBL/GenBank/DDBJ databases">
        <title>Draft genome assemblies of 36 bacteria isolated from hibernating arctic ground squirrels.</title>
        <authorList>
            <person name="McKee H."/>
            <person name="Mullen L."/>
            <person name="Drown D.M."/>
            <person name="Duddleston K.N."/>
        </authorList>
    </citation>
    <scope>NUCLEOTIDE SEQUENCE</scope>
    <source>
        <strain evidence="7">AN1007</strain>
    </source>
</reference>
<organism evidence="7">
    <name type="scientific">Paenibacillus sp. AN1007</name>
    <dbReference type="NCBI Taxonomy" id="3151385"/>
    <lineage>
        <taxon>Bacteria</taxon>
        <taxon>Bacillati</taxon>
        <taxon>Bacillota</taxon>
        <taxon>Bacilli</taxon>
        <taxon>Bacillales</taxon>
        <taxon>Paenibacillaceae</taxon>
        <taxon>Paenibacillus</taxon>
    </lineage>
</organism>
<feature type="transmembrane region" description="Helical" evidence="6">
    <location>
        <begin position="182"/>
        <end position="203"/>
    </location>
</feature>
<evidence type="ECO:0000256" key="1">
    <source>
        <dbReference type="ARBA" id="ARBA00004141"/>
    </source>
</evidence>
<dbReference type="RefSeq" id="WP_342553089.1">
    <property type="nucleotide sequence ID" value="NZ_CP159992.1"/>
</dbReference>
<evidence type="ECO:0000256" key="3">
    <source>
        <dbReference type="ARBA" id="ARBA00022960"/>
    </source>
</evidence>
<sequence>MWRMVKKLDGIILFVLLLLMVMSVFAIYSGTRFDPNLASHHVKTIYFYAAGFIAVIGIGLVNYKLYVRYAFLLYGIGIIFLILANVLGSKVNNANGWLKISESISFQPAELFKMILILFLAHLIVKRKRGDLGFWRDVVPIGCWTFIPFALVMAQNDLGNALGYVIILAAVLWIGNIKLKHALIGLTIIGAFFIGFIKAYTFYHDEVFSFLEKIKREHWAERIDPWLVPEKATAKAMWHTKNAGLAIGSGGIMGKGFLEGTSVQSGRVPYTYSDSIFVVIAEEFGFVGASLLILLYFILIHRMVLIALECKERAGPIIIVGIIGMLLYQVFENIGAFLGLMPLTGITLPFISYGGTSLLINMACIGLVMSIKLYGDEDEDELLPEEQPPSFMQRIWDLIKKRKEKREQHHAAVFTLEEVTYPVPQGNESKRLTGL</sequence>